<keyword evidence="5" id="KW-1185">Reference proteome</keyword>
<feature type="repeat" description="TPR" evidence="2">
    <location>
        <begin position="572"/>
        <end position="605"/>
    </location>
</feature>
<dbReference type="VEuPathDB" id="AmoebaDB:FDP41_003152"/>
<gene>
    <name evidence="4" type="ORF">FDP41_003152</name>
</gene>
<dbReference type="PROSITE" id="PS50005">
    <property type="entry name" value="TPR"/>
    <property type="match status" value="2"/>
</dbReference>
<dbReference type="Gene3D" id="1.25.40.10">
    <property type="entry name" value="Tetratricopeptide repeat domain"/>
    <property type="match status" value="1"/>
</dbReference>
<dbReference type="GO" id="GO:0051301">
    <property type="term" value="P:cell division"/>
    <property type="evidence" value="ECO:0007669"/>
    <property type="project" value="TreeGrafter"/>
</dbReference>
<dbReference type="InterPro" id="IPR019734">
    <property type="entry name" value="TPR_rpt"/>
</dbReference>
<protein>
    <submittedName>
        <fullName evidence="4">Uncharacterized protein</fullName>
    </submittedName>
</protein>
<organism evidence="4 5">
    <name type="scientific">Naegleria fowleri</name>
    <name type="common">Brain eating amoeba</name>
    <dbReference type="NCBI Taxonomy" id="5763"/>
    <lineage>
        <taxon>Eukaryota</taxon>
        <taxon>Discoba</taxon>
        <taxon>Heterolobosea</taxon>
        <taxon>Tetramitia</taxon>
        <taxon>Eutetramitia</taxon>
        <taxon>Vahlkampfiidae</taxon>
        <taxon>Naegleria</taxon>
    </lineage>
</organism>
<feature type="compositionally biased region" description="Low complexity" evidence="3">
    <location>
        <begin position="1"/>
        <end position="18"/>
    </location>
</feature>
<proteinExistence type="predicted"/>
<feature type="region of interest" description="Disordered" evidence="3">
    <location>
        <begin position="1"/>
        <end position="23"/>
    </location>
</feature>
<dbReference type="OrthoDB" id="308440at2759"/>
<dbReference type="GO" id="GO:0045842">
    <property type="term" value="P:positive regulation of mitotic metaphase/anaphase transition"/>
    <property type="evidence" value="ECO:0007669"/>
    <property type="project" value="TreeGrafter"/>
</dbReference>
<evidence type="ECO:0000313" key="4">
    <source>
        <dbReference type="EMBL" id="KAF0977830.1"/>
    </source>
</evidence>
<dbReference type="VEuPathDB" id="AmoebaDB:NF0030500"/>
<dbReference type="InterPro" id="IPR011990">
    <property type="entry name" value="TPR-like_helical_dom_sf"/>
</dbReference>
<dbReference type="OMA" id="MGECYYY"/>
<dbReference type="Pfam" id="PF13181">
    <property type="entry name" value="TPR_8"/>
    <property type="match status" value="2"/>
</dbReference>
<dbReference type="VEuPathDB" id="AmoebaDB:NfTy_059280"/>
<evidence type="ECO:0000313" key="5">
    <source>
        <dbReference type="Proteomes" id="UP000444721"/>
    </source>
</evidence>
<dbReference type="PANTHER" id="PTHR12558:SF36">
    <property type="entry name" value="ANAPHASE-PROMOTING COMPLEX SUBUNIT 7"/>
    <property type="match status" value="1"/>
</dbReference>
<dbReference type="SMART" id="SM00028">
    <property type="entry name" value="TPR"/>
    <property type="match status" value="4"/>
</dbReference>
<evidence type="ECO:0000256" key="2">
    <source>
        <dbReference type="PROSITE-ProRule" id="PRU00339"/>
    </source>
</evidence>
<dbReference type="GeneID" id="68110370"/>
<dbReference type="AlphaFoldDB" id="A0A6A5BVR6"/>
<dbReference type="EMBL" id="VFQX01000033">
    <property type="protein sequence ID" value="KAF0977830.1"/>
    <property type="molecule type" value="Genomic_DNA"/>
</dbReference>
<comment type="caution">
    <text evidence="4">The sequence shown here is derived from an EMBL/GenBank/DDBJ whole genome shotgun (WGS) entry which is preliminary data.</text>
</comment>
<dbReference type="RefSeq" id="XP_044562543.1">
    <property type="nucleotide sequence ID" value="XM_044706425.1"/>
</dbReference>
<dbReference type="SUPFAM" id="SSF48452">
    <property type="entry name" value="TPR-like"/>
    <property type="match status" value="2"/>
</dbReference>
<dbReference type="PANTHER" id="PTHR12558">
    <property type="entry name" value="CELL DIVISION CYCLE 16,23,27"/>
    <property type="match status" value="1"/>
</dbReference>
<dbReference type="Proteomes" id="UP000444721">
    <property type="component" value="Unassembled WGS sequence"/>
</dbReference>
<reference evidence="4 5" key="1">
    <citation type="journal article" date="2019" name="Sci. Rep.">
        <title>Nanopore sequencing improves the draft genome of the human pathogenic amoeba Naegleria fowleri.</title>
        <authorList>
            <person name="Liechti N."/>
            <person name="Schurch N."/>
            <person name="Bruggmann R."/>
            <person name="Wittwer M."/>
        </authorList>
    </citation>
    <scope>NUCLEOTIDE SEQUENCE [LARGE SCALE GENOMIC DNA]</scope>
    <source>
        <strain evidence="4 5">ATCC 30894</strain>
    </source>
</reference>
<dbReference type="GO" id="GO:0016567">
    <property type="term" value="P:protein ubiquitination"/>
    <property type="evidence" value="ECO:0007669"/>
    <property type="project" value="TreeGrafter"/>
</dbReference>
<sequence length="630" mass="72148">MQQQQPPISRPSSSSISSANQPNGIGKETLKIIMKKLNQQLHHEFFDSAAEIGSLMISNCFNTIVGGSNSRNESMIEGVSPYNTSWNINTCEFCVDNLAQTVLVAFKEKCQLSSVPNEEAEWLQIFVDLLVVYSRALIGNSEFMRAKQYLSQAVTISSYILDYLSSKTPDDKKKHYYICDILADACLKNNLEDEAEIHLKSIPKEFRSVKNFMKLGDIYMKRDKSKEAVACYQEVLKMDKYAISAVEKLIKLGLPEDKKKNLTDYYKKEEWLAKLVDAKYYAHNNQHEKLIPSLKYLEKSFPNNVGLKLSLADCYDQLSKYNEALDLFKQCYKMDGYTDLKTSIYATLLQTTGHPLELQTLSQRLLTTSKGSAETWLVMGIYYTSRSTLLAVAGVDENVESNKIAFQHNMEMAIRSVDKALELNSSFVLAYLWKGHLLLMNQQFAKAIMVYKQAKTISKDIRIYQGLVKAYLALPQHFQDALNAARLAQKHYNSKNDYKPHILLGSVYTMKEELHDHAHKEFDLALKICQETDNEFGMEEALLGKVELDIKRQQFDAAIQTLQSPNLKQNTDSIQTKLGQIYLCQQRFEDAFQCFHKALSLNRFNEIARQELLKLEEAPAEEEPEEEYDM</sequence>
<evidence type="ECO:0000256" key="1">
    <source>
        <dbReference type="ARBA" id="ARBA00022803"/>
    </source>
</evidence>
<keyword evidence="1 2" id="KW-0802">TPR repeat</keyword>
<accession>A0A6A5BVR6</accession>
<name>A0A6A5BVR6_NAEFO</name>
<evidence type="ECO:0000256" key="3">
    <source>
        <dbReference type="SAM" id="MobiDB-lite"/>
    </source>
</evidence>
<dbReference type="GO" id="GO:0005680">
    <property type="term" value="C:anaphase-promoting complex"/>
    <property type="evidence" value="ECO:0007669"/>
    <property type="project" value="TreeGrafter"/>
</dbReference>
<feature type="repeat" description="TPR" evidence="2">
    <location>
        <begin position="209"/>
        <end position="242"/>
    </location>
</feature>